<sequence>MFGASFNIISQALEVYKKMIDVKNRNIANAQEENYVAEEPVVQSDLYSGITFQEVRRIQNFNFINTRNEKLSYVSYLEERRDYLSKLESVFQELSQGNGLIDYVNRFFQSYQELMKEPTNEGAKSQFLESAKMLVKTIKSRYGELTRSYNEIDYTINDYVRKVNELVKKIYKINKEIFFKYAQTKVRGEDYKTLLDQRDKYLKELSQYINVRAQEDELGRIKVYTSKGFVLVDFSENFFTLKYEGGKLIYEKDESDITNVVESGQIKGLIDAKGDIENLINKLDNLRDYLVNNVKIPVNGGGEASVFSGASINDFEVDANLETNLGNLDFSRTQDYAQNALTWWEEAKGRTKDITNYVATQKNALDSEYEVEKALYDSLEKKILERQGVSIDQEFMEIMQIQKNYEAVAKILPRIDEMFRTLLNMV</sequence>
<dbReference type="SUPFAM" id="SSF64518">
    <property type="entry name" value="Phase 1 flagellin"/>
    <property type="match status" value="1"/>
</dbReference>
<evidence type="ECO:0000256" key="4">
    <source>
        <dbReference type="ARBA" id="ARBA00016244"/>
    </source>
</evidence>
<dbReference type="PANTHER" id="PTHR30033:SF1">
    <property type="entry name" value="FLAGELLAR HOOK-ASSOCIATED PROTEIN 1"/>
    <property type="match status" value="1"/>
</dbReference>
<proteinExistence type="inferred from homology"/>
<dbReference type="STRING" id="224324.aq_1662"/>
<dbReference type="eggNOG" id="COG1256">
    <property type="taxonomic scope" value="Bacteria"/>
</dbReference>
<gene>
    <name evidence="9" type="primary">flgK</name>
    <name evidence="9" type="ordered locus">aq_1662</name>
</gene>
<evidence type="ECO:0000313" key="10">
    <source>
        <dbReference type="Proteomes" id="UP000000798"/>
    </source>
</evidence>
<keyword evidence="9" id="KW-0969">Cilium</keyword>
<dbReference type="PANTHER" id="PTHR30033">
    <property type="entry name" value="FLAGELLAR HOOK-ASSOCIATED PROTEIN 1"/>
    <property type="match status" value="1"/>
</dbReference>
<evidence type="ECO:0000313" key="9">
    <source>
        <dbReference type="EMBL" id="AAC07523.1"/>
    </source>
</evidence>
<feature type="domain" description="Flagellar hook-associated protein FlgK helical" evidence="8">
    <location>
        <begin position="84"/>
        <end position="291"/>
    </location>
</feature>
<dbReference type="GO" id="GO:0005198">
    <property type="term" value="F:structural molecule activity"/>
    <property type="evidence" value="ECO:0007669"/>
    <property type="project" value="InterPro"/>
</dbReference>
<dbReference type="AlphaFoldDB" id="O67578"/>
<organism evidence="9 10">
    <name type="scientific">Aquifex aeolicus (strain VF5)</name>
    <dbReference type="NCBI Taxonomy" id="224324"/>
    <lineage>
        <taxon>Bacteria</taxon>
        <taxon>Pseudomonadati</taxon>
        <taxon>Aquificota</taxon>
        <taxon>Aquificia</taxon>
        <taxon>Aquificales</taxon>
        <taxon>Aquificaceae</taxon>
        <taxon>Aquifex</taxon>
    </lineage>
</organism>
<name>O67578_AQUAE</name>
<dbReference type="InterPro" id="IPR010930">
    <property type="entry name" value="Flg_bb/hook_C_dom"/>
</dbReference>
<dbReference type="InterPro" id="IPR053927">
    <property type="entry name" value="FlgK_helical"/>
</dbReference>
<dbReference type="GO" id="GO:0009424">
    <property type="term" value="C:bacterial-type flagellum hook"/>
    <property type="evidence" value="ECO:0007669"/>
    <property type="project" value="InterPro"/>
</dbReference>
<dbReference type="RefSeq" id="WP_010881081.1">
    <property type="nucleotide sequence ID" value="NC_000918.1"/>
</dbReference>
<evidence type="ECO:0000256" key="2">
    <source>
        <dbReference type="ARBA" id="ARBA00004613"/>
    </source>
</evidence>
<dbReference type="PIR" id="A70444">
    <property type="entry name" value="A70444"/>
</dbReference>
<feature type="domain" description="Flagellar basal-body/hook protein C-terminal" evidence="7">
    <location>
        <begin position="383"/>
        <end position="425"/>
    </location>
</feature>
<reference evidence="9 10" key="1">
    <citation type="journal article" date="1998" name="Nature">
        <title>The complete genome of the hyperthermophilic bacterium Aquifex aeolicus.</title>
        <authorList>
            <person name="Deckert G."/>
            <person name="Warren P.V."/>
            <person name="Gaasterland T."/>
            <person name="Young W.G."/>
            <person name="Lenox A.L."/>
            <person name="Graham D.E."/>
            <person name="Overbeek R."/>
            <person name="Snead M.A."/>
            <person name="Keller M."/>
            <person name="Aujay M."/>
            <person name="Huber R."/>
            <person name="Feldman R.A."/>
            <person name="Short J.M."/>
            <person name="Olson G.J."/>
            <person name="Swanson R.V."/>
        </authorList>
    </citation>
    <scope>NUCLEOTIDE SEQUENCE [LARGE SCALE GENOMIC DNA]</scope>
    <source>
        <strain evidence="9 10">VF5</strain>
    </source>
</reference>
<evidence type="ECO:0000256" key="6">
    <source>
        <dbReference type="ARBA" id="ARBA00023143"/>
    </source>
</evidence>
<comment type="subcellular location">
    <subcellularLocation>
        <location evidence="1">Bacterial flagellum</location>
    </subcellularLocation>
    <subcellularLocation>
        <location evidence="2">Secreted</location>
    </subcellularLocation>
</comment>
<dbReference type="Pfam" id="PF22638">
    <property type="entry name" value="FlgK_D1"/>
    <property type="match status" value="1"/>
</dbReference>
<evidence type="ECO:0000256" key="3">
    <source>
        <dbReference type="ARBA" id="ARBA00009677"/>
    </source>
</evidence>
<keyword evidence="9" id="KW-0966">Cell projection</keyword>
<dbReference type="EnsemblBacteria" id="AAC07523">
    <property type="protein sequence ID" value="AAC07523"/>
    <property type="gene ID" value="aq_1662"/>
</dbReference>
<keyword evidence="10" id="KW-1185">Reference proteome</keyword>
<protein>
    <recommendedName>
        <fullName evidence="4">Flagellar hook-associated protein 1</fullName>
    </recommendedName>
</protein>
<keyword evidence="6" id="KW-0975">Bacterial flagellum</keyword>
<accession>O67578</accession>
<dbReference type="HOGENOM" id="CLU_527772_0_0_0"/>
<keyword evidence="5" id="KW-0964">Secreted</keyword>
<keyword evidence="9" id="KW-0282">Flagellum</keyword>
<dbReference type="GO" id="GO:0044780">
    <property type="term" value="P:bacterial-type flagellum assembly"/>
    <property type="evidence" value="ECO:0000318"/>
    <property type="project" value="GO_Central"/>
</dbReference>
<dbReference type="Proteomes" id="UP000000798">
    <property type="component" value="Chromosome"/>
</dbReference>
<dbReference type="GO" id="GO:0005576">
    <property type="term" value="C:extracellular region"/>
    <property type="evidence" value="ECO:0007669"/>
    <property type="project" value="UniProtKB-SubCell"/>
</dbReference>
<dbReference type="NCBIfam" id="TIGR02492">
    <property type="entry name" value="flgK_ends"/>
    <property type="match status" value="1"/>
</dbReference>
<dbReference type="OrthoDB" id="9802553at2"/>
<evidence type="ECO:0000256" key="1">
    <source>
        <dbReference type="ARBA" id="ARBA00004365"/>
    </source>
</evidence>
<comment type="similarity">
    <text evidence="3">Belongs to the flagella basal body rod proteins family.</text>
</comment>
<dbReference type="EMBL" id="AE000657">
    <property type="protein sequence ID" value="AAC07523.1"/>
    <property type="molecule type" value="Genomic_DNA"/>
</dbReference>
<dbReference type="KEGG" id="aae:aq_1662"/>
<dbReference type="InterPro" id="IPR002371">
    <property type="entry name" value="FlgK"/>
</dbReference>
<evidence type="ECO:0000259" key="8">
    <source>
        <dbReference type="Pfam" id="PF22638"/>
    </source>
</evidence>
<evidence type="ECO:0000259" key="7">
    <source>
        <dbReference type="Pfam" id="PF06429"/>
    </source>
</evidence>
<dbReference type="InParanoid" id="O67578"/>
<evidence type="ECO:0000256" key="5">
    <source>
        <dbReference type="ARBA" id="ARBA00022525"/>
    </source>
</evidence>
<dbReference type="Pfam" id="PF06429">
    <property type="entry name" value="Flg_bbr_C"/>
    <property type="match status" value="1"/>
</dbReference>